<proteinExistence type="predicted"/>
<protein>
    <recommendedName>
        <fullName evidence="4">Lipoprotein</fullName>
    </recommendedName>
</protein>
<evidence type="ECO:0000313" key="2">
    <source>
        <dbReference type="EMBL" id="SMO50800.1"/>
    </source>
</evidence>
<feature type="region of interest" description="Disordered" evidence="1">
    <location>
        <begin position="22"/>
        <end position="43"/>
    </location>
</feature>
<keyword evidence="3" id="KW-1185">Reference proteome</keyword>
<dbReference type="PROSITE" id="PS51257">
    <property type="entry name" value="PROKAR_LIPOPROTEIN"/>
    <property type="match status" value="1"/>
</dbReference>
<evidence type="ECO:0008006" key="4">
    <source>
        <dbReference type="Google" id="ProtNLM"/>
    </source>
</evidence>
<evidence type="ECO:0000256" key="1">
    <source>
        <dbReference type="SAM" id="MobiDB-lite"/>
    </source>
</evidence>
<dbReference type="OrthoDB" id="1122563at2"/>
<accession>A0A521BWI8</accession>
<dbReference type="AlphaFoldDB" id="A0A521BWI8"/>
<gene>
    <name evidence="2" type="ORF">SAMN06265379_10268</name>
</gene>
<organism evidence="2 3">
    <name type="scientific">Saccharicrinis carchari</name>
    <dbReference type="NCBI Taxonomy" id="1168039"/>
    <lineage>
        <taxon>Bacteria</taxon>
        <taxon>Pseudomonadati</taxon>
        <taxon>Bacteroidota</taxon>
        <taxon>Bacteroidia</taxon>
        <taxon>Marinilabiliales</taxon>
        <taxon>Marinilabiliaceae</taxon>
        <taxon>Saccharicrinis</taxon>
    </lineage>
</organism>
<name>A0A521BWI8_SACCC</name>
<dbReference type="RefSeq" id="WP_142532389.1">
    <property type="nucleotide sequence ID" value="NZ_FXTB01000002.1"/>
</dbReference>
<evidence type="ECO:0000313" key="3">
    <source>
        <dbReference type="Proteomes" id="UP000319040"/>
    </source>
</evidence>
<dbReference type="Proteomes" id="UP000319040">
    <property type="component" value="Unassembled WGS sequence"/>
</dbReference>
<sequence>MKKILTVLIAISVIGLVSCEKDSGPSEAPGNIPGFSKNSTEKPEVKEEFVMPDDIILEGKITGTDNLKSTSASSSFVYGSGGDVKLKLTLKNTSNRSRTIFLPKGLIWESTSAEYQHGIQLQTIWISLMGKQTKEVVINLYCANFHLLPGPDHNIVYHILGVTSSRIIWRFLDMIGWKMINYEMFAGNQPSPGSHLKSGEGPSIDVISARLQSILHKLTDNGSPITDEDISFIESIPDVENEDARNVLGKDVDYPEYLEEYSELVKK</sequence>
<reference evidence="2 3" key="1">
    <citation type="submission" date="2017-05" db="EMBL/GenBank/DDBJ databases">
        <authorList>
            <person name="Varghese N."/>
            <person name="Submissions S."/>
        </authorList>
    </citation>
    <scope>NUCLEOTIDE SEQUENCE [LARGE SCALE GENOMIC DNA]</scope>
    <source>
        <strain evidence="2 3">DSM 27040</strain>
    </source>
</reference>
<dbReference type="EMBL" id="FXTB01000002">
    <property type="protein sequence ID" value="SMO50800.1"/>
    <property type="molecule type" value="Genomic_DNA"/>
</dbReference>